<proteinExistence type="predicted"/>
<comment type="caution">
    <text evidence="1">The sequence shown here is derived from an EMBL/GenBank/DDBJ whole genome shotgun (WGS) entry which is preliminary data.</text>
</comment>
<organism evidence="1 2">
    <name type="scientific">Araneus ventricosus</name>
    <name type="common">Orbweaver spider</name>
    <name type="synonym">Epeira ventricosa</name>
    <dbReference type="NCBI Taxonomy" id="182803"/>
    <lineage>
        <taxon>Eukaryota</taxon>
        <taxon>Metazoa</taxon>
        <taxon>Ecdysozoa</taxon>
        <taxon>Arthropoda</taxon>
        <taxon>Chelicerata</taxon>
        <taxon>Arachnida</taxon>
        <taxon>Araneae</taxon>
        <taxon>Araneomorphae</taxon>
        <taxon>Entelegynae</taxon>
        <taxon>Araneoidea</taxon>
        <taxon>Araneidae</taxon>
        <taxon>Araneus</taxon>
    </lineage>
</organism>
<dbReference type="AlphaFoldDB" id="A0A4Y2NFZ0"/>
<accession>A0A4Y2NFZ0</accession>
<name>A0A4Y2NFZ0_ARAVE</name>
<evidence type="ECO:0000313" key="1">
    <source>
        <dbReference type="EMBL" id="GBN36686.1"/>
    </source>
</evidence>
<gene>
    <name evidence="1" type="ORF">AVEN_51272_1</name>
</gene>
<protein>
    <submittedName>
        <fullName evidence="1">Uncharacterized protein</fullName>
    </submittedName>
</protein>
<keyword evidence="2" id="KW-1185">Reference proteome</keyword>
<dbReference type="Proteomes" id="UP000499080">
    <property type="component" value="Unassembled WGS sequence"/>
</dbReference>
<evidence type="ECO:0000313" key="2">
    <source>
        <dbReference type="Proteomes" id="UP000499080"/>
    </source>
</evidence>
<dbReference type="EMBL" id="BGPR01008884">
    <property type="protein sequence ID" value="GBN36686.1"/>
    <property type="molecule type" value="Genomic_DNA"/>
</dbReference>
<reference evidence="1 2" key="1">
    <citation type="journal article" date="2019" name="Sci. Rep.">
        <title>Orb-weaving spider Araneus ventricosus genome elucidates the spidroin gene catalogue.</title>
        <authorList>
            <person name="Kono N."/>
            <person name="Nakamura H."/>
            <person name="Ohtoshi R."/>
            <person name="Moran D.A.P."/>
            <person name="Shinohara A."/>
            <person name="Yoshida Y."/>
            <person name="Fujiwara M."/>
            <person name="Mori M."/>
            <person name="Tomita M."/>
            <person name="Arakawa K."/>
        </authorList>
    </citation>
    <scope>NUCLEOTIDE SEQUENCE [LARGE SCALE GENOMIC DNA]</scope>
</reference>
<sequence>MIGGAKEVDWTDTSVQFLRAAVIAYTSWVGIRPPAVRITTAINPQRLLWNAETRAFICFSKAYYRERVLFFSPTLPGGPNCLLFKGAHLPLGELATLPVRHCLWGRKISSSEIVQFSVSALEGWTRAEYSRQDGTTVRNFRNIHFGIPLDLLNY</sequence>